<dbReference type="AlphaFoldDB" id="A0A8E2E9E9"/>
<gene>
    <name evidence="2" type="ORF">K432DRAFT_382826</name>
</gene>
<dbReference type="EMBL" id="KV744991">
    <property type="protein sequence ID" value="OCK79725.1"/>
    <property type="molecule type" value="Genomic_DNA"/>
</dbReference>
<dbReference type="Proteomes" id="UP000250266">
    <property type="component" value="Unassembled WGS sequence"/>
</dbReference>
<sequence>MAHHITSLDQKSSEQLLYHHFPYPTISVSLPFIYFHFYQQQKHRVGMYRNSISHYSWPTVNETCGYQ</sequence>
<feature type="transmembrane region" description="Helical" evidence="1">
    <location>
        <begin position="20"/>
        <end position="38"/>
    </location>
</feature>
<keyword evidence="1" id="KW-1133">Transmembrane helix</keyword>
<reference evidence="2 3" key="1">
    <citation type="journal article" date="2016" name="Nat. Commun.">
        <title>Ectomycorrhizal ecology is imprinted in the genome of the dominant symbiotic fungus Cenococcum geophilum.</title>
        <authorList>
            <consortium name="DOE Joint Genome Institute"/>
            <person name="Peter M."/>
            <person name="Kohler A."/>
            <person name="Ohm R.A."/>
            <person name="Kuo A."/>
            <person name="Krutzmann J."/>
            <person name="Morin E."/>
            <person name="Arend M."/>
            <person name="Barry K.W."/>
            <person name="Binder M."/>
            <person name="Choi C."/>
            <person name="Clum A."/>
            <person name="Copeland A."/>
            <person name="Grisel N."/>
            <person name="Haridas S."/>
            <person name="Kipfer T."/>
            <person name="LaButti K."/>
            <person name="Lindquist E."/>
            <person name="Lipzen A."/>
            <person name="Maire R."/>
            <person name="Meier B."/>
            <person name="Mihaltcheva S."/>
            <person name="Molinier V."/>
            <person name="Murat C."/>
            <person name="Poggeler S."/>
            <person name="Quandt C.A."/>
            <person name="Sperisen C."/>
            <person name="Tritt A."/>
            <person name="Tisserant E."/>
            <person name="Crous P.W."/>
            <person name="Henrissat B."/>
            <person name="Nehls U."/>
            <person name="Egli S."/>
            <person name="Spatafora J.W."/>
            <person name="Grigoriev I.V."/>
            <person name="Martin F.M."/>
        </authorList>
    </citation>
    <scope>NUCLEOTIDE SEQUENCE [LARGE SCALE GENOMIC DNA]</scope>
    <source>
        <strain evidence="2 3">CBS 459.81</strain>
    </source>
</reference>
<keyword evidence="1" id="KW-0812">Transmembrane</keyword>
<name>A0A8E2E9E9_9PEZI</name>
<accession>A0A8E2E9E9</accession>
<proteinExistence type="predicted"/>
<organism evidence="2 3">
    <name type="scientific">Lepidopterella palustris CBS 459.81</name>
    <dbReference type="NCBI Taxonomy" id="1314670"/>
    <lineage>
        <taxon>Eukaryota</taxon>
        <taxon>Fungi</taxon>
        <taxon>Dikarya</taxon>
        <taxon>Ascomycota</taxon>
        <taxon>Pezizomycotina</taxon>
        <taxon>Dothideomycetes</taxon>
        <taxon>Pleosporomycetidae</taxon>
        <taxon>Mytilinidiales</taxon>
        <taxon>Argynnaceae</taxon>
        <taxon>Lepidopterella</taxon>
    </lineage>
</organism>
<evidence type="ECO:0000313" key="3">
    <source>
        <dbReference type="Proteomes" id="UP000250266"/>
    </source>
</evidence>
<keyword evidence="3" id="KW-1185">Reference proteome</keyword>
<evidence type="ECO:0000256" key="1">
    <source>
        <dbReference type="SAM" id="Phobius"/>
    </source>
</evidence>
<protein>
    <submittedName>
        <fullName evidence="2">Uncharacterized protein</fullName>
    </submittedName>
</protein>
<keyword evidence="1" id="KW-0472">Membrane</keyword>
<evidence type="ECO:0000313" key="2">
    <source>
        <dbReference type="EMBL" id="OCK79725.1"/>
    </source>
</evidence>